<comment type="caution">
    <text evidence="1">The sequence shown here is derived from an EMBL/GenBank/DDBJ whole genome shotgun (WGS) entry which is preliminary data.</text>
</comment>
<sequence length="89" mass="10107">MTSKLMSPDLLPFVESLAILQSEVRYLHNFQDAFDLDSHLAFRLRFYAQIVEAVSRELLAIVPSDSFSSLSLINLHGCSDSICFRLMPQ</sequence>
<proteinExistence type="predicted"/>
<dbReference type="Proteomes" id="UP001589814">
    <property type="component" value="Unassembled WGS sequence"/>
</dbReference>
<name>A0ABV6G3T0_9GAMM</name>
<dbReference type="EMBL" id="JBHLVX010000031">
    <property type="protein sequence ID" value="MFC0267939.1"/>
    <property type="molecule type" value="Genomic_DNA"/>
</dbReference>
<dbReference type="RefSeq" id="WP_156826872.1">
    <property type="nucleotide sequence ID" value="NZ_JBHLVX010000031.1"/>
</dbReference>
<organism evidence="1 2">
    <name type="scientific">Kushneria aurantia</name>
    <dbReference type="NCBI Taxonomy" id="504092"/>
    <lineage>
        <taxon>Bacteria</taxon>
        <taxon>Pseudomonadati</taxon>
        <taxon>Pseudomonadota</taxon>
        <taxon>Gammaproteobacteria</taxon>
        <taxon>Oceanospirillales</taxon>
        <taxon>Halomonadaceae</taxon>
        <taxon>Kushneria</taxon>
    </lineage>
</organism>
<accession>A0ABV6G3T0</accession>
<gene>
    <name evidence="1" type="ORF">ACFFHW_08070</name>
</gene>
<evidence type="ECO:0000313" key="1">
    <source>
        <dbReference type="EMBL" id="MFC0267939.1"/>
    </source>
</evidence>
<evidence type="ECO:0000313" key="2">
    <source>
        <dbReference type="Proteomes" id="UP001589814"/>
    </source>
</evidence>
<protein>
    <submittedName>
        <fullName evidence="1">Uncharacterized protein</fullName>
    </submittedName>
</protein>
<keyword evidence="2" id="KW-1185">Reference proteome</keyword>
<reference evidence="1 2" key="1">
    <citation type="submission" date="2024-09" db="EMBL/GenBank/DDBJ databases">
        <authorList>
            <person name="Sun Q."/>
            <person name="Mori K."/>
        </authorList>
    </citation>
    <scope>NUCLEOTIDE SEQUENCE [LARGE SCALE GENOMIC DNA]</scope>
    <source>
        <strain evidence="1 2">CCM 7415</strain>
    </source>
</reference>